<feature type="compositionally biased region" description="Acidic residues" evidence="1">
    <location>
        <begin position="98"/>
        <end position="113"/>
    </location>
</feature>
<evidence type="ECO:0000256" key="1">
    <source>
        <dbReference type="SAM" id="MobiDB-lite"/>
    </source>
</evidence>
<dbReference type="PANTHER" id="PTHR36058">
    <property type="entry name" value="NUCLEOPHOSMIN"/>
    <property type="match status" value="1"/>
</dbReference>
<protein>
    <submittedName>
        <fullName evidence="2">Uncharacterized protein</fullName>
    </submittedName>
</protein>
<accession>A0ABR2LJ25</accession>
<keyword evidence="3" id="KW-1185">Reference proteome</keyword>
<feature type="region of interest" description="Disordered" evidence="1">
    <location>
        <begin position="77"/>
        <end position="117"/>
    </location>
</feature>
<name>A0ABR2LJ25_9ASPA</name>
<proteinExistence type="predicted"/>
<evidence type="ECO:0000313" key="2">
    <source>
        <dbReference type="EMBL" id="KAK8942155.1"/>
    </source>
</evidence>
<comment type="caution">
    <text evidence="2">The sequence shown here is derived from an EMBL/GenBank/DDBJ whole genome shotgun (WGS) entry which is preliminary data.</text>
</comment>
<reference evidence="2 3" key="1">
    <citation type="journal article" date="2022" name="Nat. Plants">
        <title>Genomes of leafy and leafless Platanthera orchids illuminate the evolution of mycoheterotrophy.</title>
        <authorList>
            <person name="Li M.H."/>
            <person name="Liu K.W."/>
            <person name="Li Z."/>
            <person name="Lu H.C."/>
            <person name="Ye Q.L."/>
            <person name="Zhang D."/>
            <person name="Wang J.Y."/>
            <person name="Li Y.F."/>
            <person name="Zhong Z.M."/>
            <person name="Liu X."/>
            <person name="Yu X."/>
            <person name="Liu D.K."/>
            <person name="Tu X.D."/>
            <person name="Liu B."/>
            <person name="Hao Y."/>
            <person name="Liao X.Y."/>
            <person name="Jiang Y.T."/>
            <person name="Sun W.H."/>
            <person name="Chen J."/>
            <person name="Chen Y.Q."/>
            <person name="Ai Y."/>
            <person name="Zhai J.W."/>
            <person name="Wu S.S."/>
            <person name="Zhou Z."/>
            <person name="Hsiao Y.Y."/>
            <person name="Wu W.L."/>
            <person name="Chen Y.Y."/>
            <person name="Lin Y.F."/>
            <person name="Hsu J.L."/>
            <person name="Li C.Y."/>
            <person name="Wang Z.W."/>
            <person name="Zhao X."/>
            <person name="Zhong W.Y."/>
            <person name="Ma X.K."/>
            <person name="Ma L."/>
            <person name="Huang J."/>
            <person name="Chen G.Z."/>
            <person name="Huang M.Z."/>
            <person name="Huang L."/>
            <person name="Peng D.H."/>
            <person name="Luo Y.B."/>
            <person name="Zou S.Q."/>
            <person name="Chen S.P."/>
            <person name="Lan S."/>
            <person name="Tsai W.C."/>
            <person name="Van de Peer Y."/>
            <person name="Liu Z.J."/>
        </authorList>
    </citation>
    <scope>NUCLEOTIDE SEQUENCE [LARGE SCALE GENOMIC DNA]</scope>
    <source>
        <strain evidence="2">Lor288</strain>
    </source>
</reference>
<dbReference type="PANTHER" id="PTHR36058:SF1">
    <property type="entry name" value="NUCLEOPHOSMIN"/>
    <property type="match status" value="1"/>
</dbReference>
<evidence type="ECO:0000313" key="3">
    <source>
        <dbReference type="Proteomes" id="UP001412067"/>
    </source>
</evidence>
<dbReference type="EMBL" id="JBBWWR010000019">
    <property type="protein sequence ID" value="KAK8942155.1"/>
    <property type="molecule type" value="Genomic_DNA"/>
</dbReference>
<organism evidence="2 3">
    <name type="scientific">Platanthera guangdongensis</name>
    <dbReference type="NCBI Taxonomy" id="2320717"/>
    <lineage>
        <taxon>Eukaryota</taxon>
        <taxon>Viridiplantae</taxon>
        <taxon>Streptophyta</taxon>
        <taxon>Embryophyta</taxon>
        <taxon>Tracheophyta</taxon>
        <taxon>Spermatophyta</taxon>
        <taxon>Magnoliopsida</taxon>
        <taxon>Liliopsida</taxon>
        <taxon>Asparagales</taxon>
        <taxon>Orchidaceae</taxon>
        <taxon>Orchidoideae</taxon>
        <taxon>Orchideae</taxon>
        <taxon>Orchidinae</taxon>
        <taxon>Platanthera</taxon>
    </lineage>
</organism>
<feature type="region of interest" description="Disordered" evidence="1">
    <location>
        <begin position="439"/>
        <end position="459"/>
    </location>
</feature>
<dbReference type="Proteomes" id="UP001412067">
    <property type="component" value="Unassembled WGS sequence"/>
</dbReference>
<sequence length="459" mass="52471">MSLSNEILQRIYRITKYSDSALISKSHACAPRDFLLEQAPTLGASYYRWAIGRVPGETFAAKPTKDAEMEKLLRSMEGMPGAPGMKMYSRDDLMNNNIDDDEEDSDDDDDDNNNDGFAKKFEKILNQKSNTQQDLKEKIVQGIKKTGNSLKGHVNNVTQQIRNWWKRSKTGSKSSDPPFSNHGALFNLASSYSWDHGFNQYISQVHTPVVQLKQLFCESILAVRSAESADKGLAEPLRPRRQSQRFTQVTLSSRIEANTFLLQYKIIEEAKKGEEGNAKIAKLIDEHAFKVLQGTRVAPHLPLLDKNRLEDLDFLAQDRVAQDAQLVSRRKREGTLLAEEFLVRGRAENAVNLDYEYLSDASETIIINAWLNHGQQLKNIDNIYSSEEWIKHLKRNSLKERIFKENLVKRNNTKKMPLKYLPKPFLYFRRQKNKAQSAKLIGVAEDESSSSTKKRKSDL</sequence>
<gene>
    <name evidence="2" type="ORF">KSP40_PGU011126</name>
</gene>